<evidence type="ECO:0000256" key="3">
    <source>
        <dbReference type="ARBA" id="ARBA00022499"/>
    </source>
</evidence>
<evidence type="ECO:0000256" key="8">
    <source>
        <dbReference type="SAM" id="MobiDB-lite"/>
    </source>
</evidence>
<dbReference type="Pfam" id="PF26557">
    <property type="entry name" value="Cullin_AB"/>
    <property type="match status" value="1"/>
</dbReference>
<feature type="compositionally biased region" description="Low complexity" evidence="8">
    <location>
        <begin position="201"/>
        <end position="212"/>
    </location>
</feature>
<feature type="region of interest" description="Disordered" evidence="8">
    <location>
        <begin position="98"/>
        <end position="139"/>
    </location>
</feature>
<protein>
    <submittedName>
        <fullName evidence="10">Cullin 4B</fullName>
    </submittedName>
</protein>
<keyword evidence="4" id="KW-0833">Ubl conjugation pathway</keyword>
<dbReference type="InterPro" id="IPR016158">
    <property type="entry name" value="Cullin_homology"/>
</dbReference>
<evidence type="ECO:0000256" key="7">
    <source>
        <dbReference type="RuleBase" id="RU003829"/>
    </source>
</evidence>
<dbReference type="Pfam" id="PF10557">
    <property type="entry name" value="Cullin_Nedd8"/>
    <property type="match status" value="1"/>
</dbReference>
<evidence type="ECO:0000259" key="9">
    <source>
        <dbReference type="PROSITE" id="PS50069"/>
    </source>
</evidence>
<dbReference type="FunFam" id="1.10.10.10:FF:000050">
    <property type="entry name" value="Cullin 4B"/>
    <property type="match status" value="1"/>
</dbReference>
<comment type="pathway">
    <text evidence="1">Protein modification; protein ubiquitination.</text>
</comment>
<dbReference type="InterPro" id="IPR059120">
    <property type="entry name" value="Cullin-like_AB"/>
</dbReference>
<feature type="region of interest" description="Disordered" evidence="8">
    <location>
        <begin position="163"/>
        <end position="242"/>
    </location>
</feature>
<dbReference type="SUPFAM" id="SSF75632">
    <property type="entry name" value="Cullin homology domain"/>
    <property type="match status" value="1"/>
</dbReference>
<feature type="domain" description="Cullin family profile" evidence="9">
    <location>
        <begin position="688"/>
        <end position="892"/>
    </location>
</feature>
<sequence>MKNSFLSIQAPFLFLSYLNIMTFLSSSRHNGMIMFSSFSAYSSSLATPPYSFISFKVSILRSLTFYSLPPFSFFPASSPRPSPSPSSLPFGLLPAPSPATAPPCPPRVQEAPIRSSEGASKARPPSTSPPPPFSLLPRPPTEVLRTWGLRDLGAMKSVCPVTSGFSSPNPSAAAAAQEIRSATDGNTSTTPPTSAKKRKLNSSSSSSGSNSSNEREDFDSTSSSSSTPPLQPRDSASPSTSSFSCLGVSVAAPSHVPIQKKLRFEDTLEFVGFDAKMAEESSSSSSSSSPTAATSQQQQLKNKSILISSVASVHHANGLAKSSTTVSSFANSKPGSAKKLVIKNFKDKPKLPENYTDETWQKLKEAVEAIQNSTSIKYNLEELYQAVENLCSYKISANLYKQLRQICEDHIKAQIHQFREDSLDSVLFLKKIDRCWQNHCRQMIMIRSIFLFLDRTYVLQNSMLPSIWDMGLELFRAHIISDQKVQNKTIDGILLLIERERNGEAIDRSLLRSLLSMLSDLQIYQDSFEQRFLEETNRLYAAEGQKLMQEREVPEYLHHVNKRLEEEADRLITYLDQTTQKSLIATVEKQLLGEHLTAILQKGLNNLLDENRIQDLSLLYQLFSRVRGGVQVLLQQWIEYIKAFGSTIVINPEKDKTMVQELLDFKDKVDHIIDICFLKNEKFINAMKEAFETFINKRPNKPAELIAKYVDSKLRAGNKEATDEELEKMLDKIMIIFRFIYECGAAFTSKLEGMFKDMELSKDIMIQFKQYMQNQNVPGNIELTVNILTMGYWPTYVPMEVHLPPEMVKLQEIFKTFYLGKHSGRKLQWQSTLGHCVLKAEFKEGKKELQVSLFQTLVLLMFNEGEEFSLEEIKQATGIEDGELRRTLQSLACGKARVLAKNPKGKDIEDGDKFICNDDFKHKLFRIKINQIQMKETVEEQASTTERVFQDRQYQIDAAIVRIMKMRKTLSHNLLVSEVYNQLKFPVKPADLKKRIESLIDRDYMERDKENPNQYNYIA</sequence>
<dbReference type="SMART" id="SM00884">
    <property type="entry name" value="Cullin_Nedd8"/>
    <property type="match status" value="1"/>
</dbReference>
<feature type="compositionally biased region" description="Pro residues" evidence="8">
    <location>
        <begin position="126"/>
        <end position="139"/>
    </location>
</feature>
<dbReference type="GO" id="GO:0031461">
    <property type="term" value="C:cullin-RING ubiquitin ligase complex"/>
    <property type="evidence" value="ECO:0007669"/>
    <property type="project" value="InterPro"/>
</dbReference>
<dbReference type="InterPro" id="IPR016159">
    <property type="entry name" value="Cullin_repeat-like_dom_sf"/>
</dbReference>
<dbReference type="InterPro" id="IPR036390">
    <property type="entry name" value="WH_DNA-bd_sf"/>
</dbReference>
<dbReference type="FunFam" id="1.20.1310.10:FF:000008">
    <property type="entry name" value="Cullin 4B"/>
    <property type="match status" value="1"/>
</dbReference>
<reference evidence="11" key="1">
    <citation type="submission" date="2017-08" db="EMBL/GenBank/DDBJ databases">
        <title>USMARCv1.0.</title>
        <authorList>
            <person name="Hannum G.I."/>
            <person name="Koren S."/>
            <person name="Schroeder S.G."/>
            <person name="Chin S.C."/>
            <person name="Nonneman D.J."/>
            <person name="Becker S.A."/>
            <person name="Rosen B.D."/>
            <person name="Bickhart D.M."/>
            <person name="Putnam N.H."/>
            <person name="Green R.E."/>
            <person name="Tuggle C.K."/>
            <person name="Liu H."/>
            <person name="Rohrer G.A."/>
            <person name="Warr A."/>
            <person name="Hall R."/>
            <person name="Kim K."/>
            <person name="Hume D.A."/>
            <person name="Talbot R."/>
            <person name="Chow W."/>
            <person name="Howe K."/>
            <person name="Schwartz A.S."/>
            <person name="Watson M."/>
            <person name="Archibald A.L."/>
            <person name="Phillippy A.M."/>
            <person name="Smith T.P.L."/>
        </authorList>
    </citation>
    <scope>NUCLEOTIDE SEQUENCE [LARGE SCALE GENOMIC DNA]</scope>
</reference>
<evidence type="ECO:0000313" key="10">
    <source>
        <dbReference type="Ensembl" id="ENSSSCP00070049711.1"/>
    </source>
</evidence>
<dbReference type="Gene3D" id="3.30.230.130">
    <property type="entry name" value="Cullin, Chain C, Domain 2"/>
    <property type="match status" value="1"/>
</dbReference>
<evidence type="ECO:0000256" key="1">
    <source>
        <dbReference type="ARBA" id="ARBA00004906"/>
    </source>
</evidence>
<feature type="compositionally biased region" description="Polar residues" evidence="8">
    <location>
        <begin position="183"/>
        <end position="193"/>
    </location>
</feature>
<dbReference type="ExpressionAtlas" id="A0A4X1W0L7">
    <property type="expression patterns" value="baseline and differential"/>
</dbReference>
<dbReference type="InterPro" id="IPR036388">
    <property type="entry name" value="WH-like_DNA-bd_sf"/>
</dbReference>
<dbReference type="InterPro" id="IPR016157">
    <property type="entry name" value="Cullin_CS"/>
</dbReference>
<dbReference type="Gene3D" id="1.20.1310.10">
    <property type="entry name" value="Cullin Repeats"/>
    <property type="match status" value="5"/>
</dbReference>
<dbReference type="Gene3D" id="1.10.10.10">
    <property type="entry name" value="Winged helix-like DNA-binding domain superfamily/Winged helix DNA-binding domain"/>
    <property type="match status" value="1"/>
</dbReference>
<keyword evidence="5" id="KW-0832">Ubl conjugation</keyword>
<comment type="similarity">
    <text evidence="2 6 7">Belongs to the cullin family.</text>
</comment>
<dbReference type="PANTHER" id="PTHR11932">
    <property type="entry name" value="CULLIN"/>
    <property type="match status" value="1"/>
</dbReference>
<evidence type="ECO:0000256" key="5">
    <source>
        <dbReference type="ARBA" id="ARBA00022843"/>
    </source>
</evidence>
<name>A0A4X1W0L7_PIG</name>
<dbReference type="UniPathway" id="UPA00143"/>
<dbReference type="PROSITE" id="PS01256">
    <property type="entry name" value="CULLIN_1"/>
    <property type="match status" value="1"/>
</dbReference>
<dbReference type="SUPFAM" id="SSF74788">
    <property type="entry name" value="Cullin repeat-like"/>
    <property type="match status" value="1"/>
</dbReference>
<keyword evidence="3" id="KW-1017">Isopeptide bond</keyword>
<dbReference type="Ensembl" id="ENSSSCT00070058458.1">
    <property type="protein sequence ID" value="ENSSSCP00070049711.1"/>
    <property type="gene ID" value="ENSSSCG00070029129.1"/>
</dbReference>
<dbReference type="FunFam" id="3.30.230.130:FF:000001">
    <property type="entry name" value="Cullin 4A"/>
    <property type="match status" value="1"/>
</dbReference>
<organism evidence="10 11">
    <name type="scientific">Sus scrofa</name>
    <name type="common">Pig</name>
    <dbReference type="NCBI Taxonomy" id="9823"/>
    <lineage>
        <taxon>Eukaryota</taxon>
        <taxon>Metazoa</taxon>
        <taxon>Chordata</taxon>
        <taxon>Craniata</taxon>
        <taxon>Vertebrata</taxon>
        <taxon>Euteleostomi</taxon>
        <taxon>Mammalia</taxon>
        <taxon>Eutheria</taxon>
        <taxon>Laurasiatheria</taxon>
        <taxon>Artiodactyla</taxon>
        <taxon>Suina</taxon>
        <taxon>Suidae</taxon>
        <taxon>Sus</taxon>
    </lineage>
</organism>
<dbReference type="InterPro" id="IPR001373">
    <property type="entry name" value="Cullin_N"/>
</dbReference>
<dbReference type="PROSITE" id="PS50069">
    <property type="entry name" value="CULLIN_2"/>
    <property type="match status" value="1"/>
</dbReference>
<proteinExistence type="inferred from homology"/>
<dbReference type="GO" id="GO:0031625">
    <property type="term" value="F:ubiquitin protein ligase binding"/>
    <property type="evidence" value="ECO:0007669"/>
    <property type="project" value="InterPro"/>
</dbReference>
<dbReference type="FunFam" id="1.20.1310.10:FF:000004">
    <property type="entry name" value="Cullin 4B"/>
    <property type="match status" value="1"/>
</dbReference>
<evidence type="ECO:0000256" key="6">
    <source>
        <dbReference type="PROSITE-ProRule" id="PRU00330"/>
    </source>
</evidence>
<dbReference type="AlphaFoldDB" id="A0A4X1W0L7"/>
<dbReference type="GO" id="GO:0016567">
    <property type="term" value="P:protein ubiquitination"/>
    <property type="evidence" value="ECO:0007669"/>
    <property type="project" value="UniProtKB-UniPathway"/>
</dbReference>
<dbReference type="InterPro" id="IPR045093">
    <property type="entry name" value="Cullin"/>
</dbReference>
<evidence type="ECO:0000313" key="11">
    <source>
        <dbReference type="Proteomes" id="UP000314985"/>
    </source>
</evidence>
<dbReference type="FunFam" id="1.20.1310.10:FF:000059">
    <property type="entry name" value="Cullin-4B"/>
    <property type="match status" value="1"/>
</dbReference>
<evidence type="ECO:0000256" key="2">
    <source>
        <dbReference type="ARBA" id="ARBA00006019"/>
    </source>
</evidence>
<dbReference type="GO" id="GO:0006511">
    <property type="term" value="P:ubiquitin-dependent protein catabolic process"/>
    <property type="evidence" value="ECO:0007669"/>
    <property type="project" value="InterPro"/>
</dbReference>
<gene>
    <name evidence="10" type="primary">CUL4B</name>
</gene>
<dbReference type="SUPFAM" id="SSF46785">
    <property type="entry name" value="Winged helix' DNA-binding domain"/>
    <property type="match status" value="1"/>
</dbReference>
<dbReference type="SMART" id="SM00182">
    <property type="entry name" value="CULLIN"/>
    <property type="match status" value="1"/>
</dbReference>
<dbReference type="InterPro" id="IPR036317">
    <property type="entry name" value="Cullin_homology_sf"/>
</dbReference>
<dbReference type="Proteomes" id="UP000314985">
    <property type="component" value="Unassembled WGS sequence"/>
</dbReference>
<dbReference type="Pfam" id="PF00888">
    <property type="entry name" value="Cullin"/>
    <property type="match status" value="2"/>
</dbReference>
<reference evidence="10" key="2">
    <citation type="submission" date="2025-08" db="UniProtKB">
        <authorList>
            <consortium name="Ensembl"/>
        </authorList>
    </citation>
    <scope>IDENTIFICATION</scope>
</reference>
<evidence type="ECO:0000256" key="4">
    <source>
        <dbReference type="ARBA" id="ARBA00022786"/>
    </source>
</evidence>
<dbReference type="InterPro" id="IPR019559">
    <property type="entry name" value="Cullin_neddylation_domain"/>
</dbReference>
<accession>A0A4X1W0L7</accession>